<evidence type="ECO:0008006" key="3">
    <source>
        <dbReference type="Google" id="ProtNLM"/>
    </source>
</evidence>
<protein>
    <recommendedName>
        <fullName evidence="3">RNase H type-1 domain-containing protein</fullName>
    </recommendedName>
</protein>
<dbReference type="AlphaFoldDB" id="A0ABD2P5V4"/>
<sequence length="101" mass="11958">NERADKLAKAATNENNRKLDIEILPTCEETKTVLRIEILTNWNNRWKNQFPLKLHQIQQDVKQKNPALLFGRREQVIINRLRIGHTNITNLHLITKEDTEH</sequence>
<reference evidence="1 2" key="1">
    <citation type="journal article" date="2021" name="BMC Biol.">
        <title>Horizontally acquired antibacterial genes associated with adaptive radiation of ladybird beetles.</title>
        <authorList>
            <person name="Li H.S."/>
            <person name="Tang X.F."/>
            <person name="Huang Y.H."/>
            <person name="Xu Z.Y."/>
            <person name="Chen M.L."/>
            <person name="Du X.Y."/>
            <person name="Qiu B.Y."/>
            <person name="Chen P.T."/>
            <person name="Zhang W."/>
            <person name="Slipinski A."/>
            <person name="Escalona H.E."/>
            <person name="Waterhouse R.M."/>
            <person name="Zwick A."/>
            <person name="Pang H."/>
        </authorList>
    </citation>
    <scope>NUCLEOTIDE SEQUENCE [LARGE SCALE GENOMIC DNA]</scope>
    <source>
        <strain evidence="1">SYSU2018</strain>
    </source>
</reference>
<evidence type="ECO:0000313" key="2">
    <source>
        <dbReference type="Proteomes" id="UP001516400"/>
    </source>
</evidence>
<dbReference type="EMBL" id="JABFTP020000185">
    <property type="protein sequence ID" value="KAL3286121.1"/>
    <property type="molecule type" value="Genomic_DNA"/>
</dbReference>
<evidence type="ECO:0000313" key="1">
    <source>
        <dbReference type="EMBL" id="KAL3286121.1"/>
    </source>
</evidence>
<organism evidence="1 2">
    <name type="scientific">Cryptolaemus montrouzieri</name>
    <dbReference type="NCBI Taxonomy" id="559131"/>
    <lineage>
        <taxon>Eukaryota</taxon>
        <taxon>Metazoa</taxon>
        <taxon>Ecdysozoa</taxon>
        <taxon>Arthropoda</taxon>
        <taxon>Hexapoda</taxon>
        <taxon>Insecta</taxon>
        <taxon>Pterygota</taxon>
        <taxon>Neoptera</taxon>
        <taxon>Endopterygota</taxon>
        <taxon>Coleoptera</taxon>
        <taxon>Polyphaga</taxon>
        <taxon>Cucujiformia</taxon>
        <taxon>Coccinelloidea</taxon>
        <taxon>Coccinellidae</taxon>
        <taxon>Scymninae</taxon>
        <taxon>Scymnini</taxon>
        <taxon>Cryptolaemus</taxon>
    </lineage>
</organism>
<comment type="caution">
    <text evidence="1">The sequence shown here is derived from an EMBL/GenBank/DDBJ whole genome shotgun (WGS) entry which is preliminary data.</text>
</comment>
<name>A0ABD2P5V4_9CUCU</name>
<keyword evidence="2" id="KW-1185">Reference proteome</keyword>
<proteinExistence type="predicted"/>
<feature type="non-terminal residue" evidence="1">
    <location>
        <position position="101"/>
    </location>
</feature>
<accession>A0ABD2P5V4</accession>
<gene>
    <name evidence="1" type="ORF">HHI36_000634</name>
</gene>
<dbReference type="Proteomes" id="UP001516400">
    <property type="component" value="Unassembled WGS sequence"/>
</dbReference>
<feature type="non-terminal residue" evidence="1">
    <location>
        <position position="1"/>
    </location>
</feature>